<dbReference type="AlphaFoldDB" id="A0A067Q720"/>
<organism evidence="2 3">
    <name type="scientific">Jaapia argillacea MUCL 33604</name>
    <dbReference type="NCBI Taxonomy" id="933084"/>
    <lineage>
        <taxon>Eukaryota</taxon>
        <taxon>Fungi</taxon>
        <taxon>Dikarya</taxon>
        <taxon>Basidiomycota</taxon>
        <taxon>Agaricomycotina</taxon>
        <taxon>Agaricomycetes</taxon>
        <taxon>Agaricomycetidae</taxon>
        <taxon>Jaapiales</taxon>
        <taxon>Jaapiaceae</taxon>
        <taxon>Jaapia</taxon>
    </lineage>
</organism>
<dbReference type="GO" id="GO:0005524">
    <property type="term" value="F:ATP binding"/>
    <property type="evidence" value="ECO:0007669"/>
    <property type="project" value="InterPro"/>
</dbReference>
<dbReference type="InParanoid" id="A0A067Q720"/>
<accession>A0A067Q720</accession>
<dbReference type="PROSITE" id="PS00108">
    <property type="entry name" value="PROTEIN_KINASE_ST"/>
    <property type="match status" value="1"/>
</dbReference>
<dbReference type="InterPro" id="IPR000719">
    <property type="entry name" value="Prot_kinase_dom"/>
</dbReference>
<gene>
    <name evidence="2" type="ORF">JAAARDRAFT_57332</name>
</gene>
<dbReference type="PANTHER" id="PTHR44329">
    <property type="entry name" value="SERINE/THREONINE-PROTEIN KINASE TNNI3K-RELATED"/>
    <property type="match status" value="1"/>
</dbReference>
<dbReference type="EMBL" id="KL197717">
    <property type="protein sequence ID" value="KDQ58396.1"/>
    <property type="molecule type" value="Genomic_DNA"/>
</dbReference>
<dbReference type="SUPFAM" id="SSF56112">
    <property type="entry name" value="Protein kinase-like (PK-like)"/>
    <property type="match status" value="1"/>
</dbReference>
<dbReference type="SMART" id="SM00220">
    <property type="entry name" value="S_TKc"/>
    <property type="match status" value="1"/>
</dbReference>
<dbReference type="InterPro" id="IPR011009">
    <property type="entry name" value="Kinase-like_dom_sf"/>
</dbReference>
<dbReference type="HOGENOM" id="CLU_000288_7_18_1"/>
<reference evidence="3" key="1">
    <citation type="journal article" date="2014" name="Proc. Natl. Acad. Sci. U.S.A.">
        <title>Extensive sampling of basidiomycete genomes demonstrates inadequacy of the white-rot/brown-rot paradigm for wood decay fungi.</title>
        <authorList>
            <person name="Riley R."/>
            <person name="Salamov A.A."/>
            <person name="Brown D.W."/>
            <person name="Nagy L.G."/>
            <person name="Floudas D."/>
            <person name="Held B.W."/>
            <person name="Levasseur A."/>
            <person name="Lombard V."/>
            <person name="Morin E."/>
            <person name="Otillar R."/>
            <person name="Lindquist E.A."/>
            <person name="Sun H."/>
            <person name="LaButti K.M."/>
            <person name="Schmutz J."/>
            <person name="Jabbour D."/>
            <person name="Luo H."/>
            <person name="Baker S.E."/>
            <person name="Pisabarro A.G."/>
            <person name="Walton J.D."/>
            <person name="Blanchette R.A."/>
            <person name="Henrissat B."/>
            <person name="Martin F."/>
            <person name="Cullen D."/>
            <person name="Hibbett D.S."/>
            <person name="Grigoriev I.V."/>
        </authorList>
    </citation>
    <scope>NUCLEOTIDE SEQUENCE [LARGE SCALE GENOMIC DNA]</scope>
    <source>
        <strain evidence="3">MUCL 33604</strain>
    </source>
</reference>
<feature type="domain" description="Protein kinase" evidence="1">
    <location>
        <begin position="217"/>
        <end position="488"/>
    </location>
</feature>
<dbReference type="PANTHER" id="PTHR44329:SF261">
    <property type="entry name" value="ZINC FINGER CONTAINING PROTEIN KINASE-RELATED"/>
    <property type="match status" value="1"/>
</dbReference>
<proteinExistence type="predicted"/>
<dbReference type="STRING" id="933084.A0A067Q720"/>
<dbReference type="OrthoDB" id="4062651at2759"/>
<evidence type="ECO:0000259" key="1">
    <source>
        <dbReference type="PROSITE" id="PS50011"/>
    </source>
</evidence>
<dbReference type="InterPro" id="IPR051681">
    <property type="entry name" value="Ser/Thr_Kinases-Pseudokinases"/>
</dbReference>
<evidence type="ECO:0000313" key="3">
    <source>
        <dbReference type="Proteomes" id="UP000027265"/>
    </source>
</evidence>
<dbReference type="InterPro" id="IPR008271">
    <property type="entry name" value="Ser/Thr_kinase_AS"/>
</dbReference>
<name>A0A067Q720_9AGAM</name>
<dbReference type="PROSITE" id="PS50011">
    <property type="entry name" value="PROTEIN_KINASE_DOM"/>
    <property type="match status" value="1"/>
</dbReference>
<dbReference type="Pfam" id="PF07714">
    <property type="entry name" value="PK_Tyr_Ser-Thr"/>
    <property type="match status" value="1"/>
</dbReference>
<dbReference type="Proteomes" id="UP000027265">
    <property type="component" value="Unassembled WGS sequence"/>
</dbReference>
<dbReference type="InterPro" id="IPR001245">
    <property type="entry name" value="Ser-Thr/Tyr_kinase_cat_dom"/>
</dbReference>
<evidence type="ECO:0000313" key="2">
    <source>
        <dbReference type="EMBL" id="KDQ58396.1"/>
    </source>
</evidence>
<keyword evidence="3" id="KW-1185">Reference proteome</keyword>
<protein>
    <recommendedName>
        <fullName evidence="1">Protein kinase domain-containing protein</fullName>
    </recommendedName>
</protein>
<dbReference type="GO" id="GO:0004674">
    <property type="term" value="F:protein serine/threonine kinase activity"/>
    <property type="evidence" value="ECO:0007669"/>
    <property type="project" value="TreeGrafter"/>
</dbReference>
<sequence>MSQPELRSLLEDLPSVHFASLFVRHLIQQALATFSVGSLRRPSLDSIVSRAESATVANSDSREWYQILTSQLGIWESWGPVILLARHQQVAEVLGQLKDRLVRNGRGPNYFLKRVGQLAQSYGLKVELSEAFPPPPEFADAVDTTLFDVLSTKEHLATLRSLNREDAQSSADLLSEAMCKLPVESPLHTRCMKVLRKFCRNAGILPSSYALPWPLTGVSEYPVDCGGTADVFKGYCRRCSVAVKRPKRPTGSTTIEPYIVETIVWARLRHPNVVPFLGVTFFRGDLCMVSKWMKNGTITEYLRRNPDADRPRLLMEAAEGLAFLHCVGIAHGDVKPNNILVDRYLRACLTDFGHSAVLHGEKSLNSVTGPHQSTYRYMDPRLENASPEQSDVYSFGIASWEIFSGKAPFPNLEPGIVVFVRAIEGSRPERPSLPPSRGLTDDVWMLITECWSHDPGLRPSLSSIIRRLQVATRCVSHLPLRKDLHPYYFFGIHQTPLSPPSPPLNGI</sequence>
<dbReference type="Gene3D" id="1.10.510.10">
    <property type="entry name" value="Transferase(Phosphotransferase) domain 1"/>
    <property type="match status" value="1"/>
</dbReference>